<dbReference type="EMBL" id="JANCYU010000012">
    <property type="protein sequence ID" value="KAK4523242.1"/>
    <property type="molecule type" value="Genomic_DNA"/>
</dbReference>
<organism evidence="2 4">
    <name type="scientific">Galdieria yellowstonensis</name>
    <dbReference type="NCBI Taxonomy" id="3028027"/>
    <lineage>
        <taxon>Eukaryota</taxon>
        <taxon>Rhodophyta</taxon>
        <taxon>Bangiophyceae</taxon>
        <taxon>Galdieriales</taxon>
        <taxon>Galdieriaceae</taxon>
        <taxon>Galdieria</taxon>
    </lineage>
</organism>
<dbReference type="PANTHER" id="PTHR37946">
    <property type="entry name" value="SLL1969 PROTEIN"/>
    <property type="match status" value="1"/>
</dbReference>
<evidence type="ECO:0000259" key="1">
    <source>
        <dbReference type="Pfam" id="PF12697"/>
    </source>
</evidence>
<evidence type="ECO:0000313" key="3">
    <source>
        <dbReference type="EMBL" id="KAK4523497.1"/>
    </source>
</evidence>
<sequence length="256" mass="29017">MRNEPLGRLCSRKFSLRDKHLFYRIFLRYSTTSHHKLQHERVVLLHGFLGFRYQLSPLATLLKRKGFSVSNFGYPSRDDFISGHAHNLVDALNSLALRDTCKFHFVTHSLGAIVLRLALAQPNCPEIAKLGRLVLLAPPMRGSKFARYLQSKELGGKLPKWMEITSKWIVGDCTGRQLMTMTAQDFENMPGFPSTNSILVIAAEMGRLNPLLENNNDGVLEVEETMLNQPHYRLVTVLNFVCDEEISSEVVYKGPG</sequence>
<dbReference type="SUPFAM" id="SSF53474">
    <property type="entry name" value="alpha/beta-Hydrolases"/>
    <property type="match status" value="1"/>
</dbReference>
<dbReference type="EMBL" id="JANCYU010000015">
    <property type="protein sequence ID" value="KAK4523497.1"/>
    <property type="molecule type" value="Genomic_DNA"/>
</dbReference>
<comment type="caution">
    <text evidence="2">The sequence shown here is derived from an EMBL/GenBank/DDBJ whole genome shotgun (WGS) entry which is preliminary data.</text>
</comment>
<feature type="domain" description="AB hydrolase-1" evidence="1">
    <location>
        <begin position="42"/>
        <end position="148"/>
    </location>
</feature>
<proteinExistence type="predicted"/>
<evidence type="ECO:0000313" key="2">
    <source>
        <dbReference type="EMBL" id="KAK4523242.1"/>
    </source>
</evidence>
<evidence type="ECO:0000313" key="4">
    <source>
        <dbReference type="Proteomes" id="UP001300502"/>
    </source>
</evidence>
<dbReference type="PANTHER" id="PTHR37946:SF1">
    <property type="entry name" value="SLL1969 PROTEIN"/>
    <property type="match status" value="1"/>
</dbReference>
<dbReference type="Gene3D" id="3.40.50.1820">
    <property type="entry name" value="alpha/beta hydrolase"/>
    <property type="match status" value="1"/>
</dbReference>
<accession>A0AAV9I7P1</accession>
<protein>
    <recommendedName>
        <fullName evidence="1">AB hydrolase-1 domain-containing protein</fullName>
    </recommendedName>
</protein>
<dbReference type="InterPro" id="IPR029058">
    <property type="entry name" value="AB_hydrolase_fold"/>
</dbReference>
<dbReference type="Proteomes" id="UP001300502">
    <property type="component" value="Unassembled WGS sequence"/>
</dbReference>
<reference evidence="2 4" key="1">
    <citation type="submission" date="2022-07" db="EMBL/GenBank/DDBJ databases">
        <title>Genome-wide signatures of adaptation to extreme environments.</title>
        <authorList>
            <person name="Cho C.H."/>
            <person name="Yoon H.S."/>
        </authorList>
    </citation>
    <scope>NUCLEOTIDE SEQUENCE [LARGE SCALE GENOMIC DNA]</scope>
    <source>
        <strain evidence="2 4">108.79 E11</strain>
    </source>
</reference>
<dbReference type="Pfam" id="PF12697">
    <property type="entry name" value="Abhydrolase_6"/>
    <property type="match status" value="1"/>
</dbReference>
<name>A0AAV9I7P1_9RHOD</name>
<dbReference type="AlphaFoldDB" id="A0AAV9I7P1"/>
<gene>
    <name evidence="2" type="ORF">GAYE_PCTG44G1135</name>
    <name evidence="3" type="ORF">GAYE_PCTG60G1393</name>
</gene>
<keyword evidence="4" id="KW-1185">Reference proteome</keyword>
<dbReference type="InterPro" id="IPR000073">
    <property type="entry name" value="AB_hydrolase_1"/>
</dbReference>